<organism evidence="2 3">
    <name type="scientific">Sporolactobacillus putidus</name>
    <dbReference type="NCBI Taxonomy" id="492735"/>
    <lineage>
        <taxon>Bacteria</taxon>
        <taxon>Bacillati</taxon>
        <taxon>Bacillota</taxon>
        <taxon>Bacilli</taxon>
        <taxon>Bacillales</taxon>
        <taxon>Sporolactobacillaceae</taxon>
        <taxon>Sporolactobacillus</taxon>
    </lineage>
</organism>
<feature type="transmembrane region" description="Helical" evidence="1">
    <location>
        <begin position="31"/>
        <end position="48"/>
    </location>
</feature>
<keyword evidence="1" id="KW-0812">Transmembrane</keyword>
<dbReference type="Pfam" id="PF06946">
    <property type="entry name" value="Phage_holin_5_1"/>
    <property type="match status" value="1"/>
</dbReference>
<dbReference type="AlphaFoldDB" id="A0A917W317"/>
<name>A0A917W317_9BACL</name>
<reference evidence="2" key="1">
    <citation type="journal article" date="2014" name="Int. J. Syst. Evol. Microbiol.">
        <title>Complete genome sequence of Corynebacterium casei LMG S-19264T (=DSM 44701T), isolated from a smear-ripened cheese.</title>
        <authorList>
            <consortium name="US DOE Joint Genome Institute (JGI-PGF)"/>
            <person name="Walter F."/>
            <person name="Albersmeier A."/>
            <person name="Kalinowski J."/>
            <person name="Ruckert C."/>
        </authorList>
    </citation>
    <scope>NUCLEOTIDE SEQUENCE</scope>
    <source>
        <strain evidence="2">JCM 15325</strain>
    </source>
</reference>
<evidence type="ECO:0000313" key="2">
    <source>
        <dbReference type="EMBL" id="GGL62102.1"/>
    </source>
</evidence>
<sequence>MEQVLVLATILSPVITALVGLLKKSVSMPKNLVPVFAVVIGIVIGYFATPFTDLNAVDRLWAGGLSGLSSTGLFELAFNPREGKTK</sequence>
<accession>A0A917W317</accession>
<gene>
    <name evidence="2" type="ORF">GCM10007968_27610</name>
</gene>
<dbReference type="InterPro" id="IPR009708">
    <property type="entry name" value="Phage_A118_holin/antiholin"/>
</dbReference>
<dbReference type="RefSeq" id="WP_188804393.1">
    <property type="nucleotide sequence ID" value="NZ_BMOK01000015.1"/>
</dbReference>
<keyword evidence="1" id="KW-1133">Transmembrane helix</keyword>
<comment type="caution">
    <text evidence="2">The sequence shown here is derived from an EMBL/GenBank/DDBJ whole genome shotgun (WGS) entry which is preliminary data.</text>
</comment>
<protein>
    <recommendedName>
        <fullName evidence="4">Holin</fullName>
    </recommendedName>
</protein>
<feature type="transmembrane region" description="Helical" evidence="1">
    <location>
        <begin position="6"/>
        <end position="22"/>
    </location>
</feature>
<evidence type="ECO:0008006" key="4">
    <source>
        <dbReference type="Google" id="ProtNLM"/>
    </source>
</evidence>
<reference evidence="2" key="2">
    <citation type="submission" date="2020-09" db="EMBL/GenBank/DDBJ databases">
        <authorList>
            <person name="Sun Q."/>
            <person name="Ohkuma M."/>
        </authorList>
    </citation>
    <scope>NUCLEOTIDE SEQUENCE</scope>
    <source>
        <strain evidence="2">JCM 15325</strain>
    </source>
</reference>
<keyword evidence="1" id="KW-0472">Membrane</keyword>
<dbReference type="Proteomes" id="UP000654670">
    <property type="component" value="Unassembled WGS sequence"/>
</dbReference>
<evidence type="ECO:0000313" key="3">
    <source>
        <dbReference type="Proteomes" id="UP000654670"/>
    </source>
</evidence>
<keyword evidence="3" id="KW-1185">Reference proteome</keyword>
<evidence type="ECO:0000256" key="1">
    <source>
        <dbReference type="SAM" id="Phobius"/>
    </source>
</evidence>
<proteinExistence type="predicted"/>
<dbReference type="EMBL" id="BMOK01000015">
    <property type="protein sequence ID" value="GGL62102.1"/>
    <property type="molecule type" value="Genomic_DNA"/>
</dbReference>